<dbReference type="PANTHER" id="PTHR43152">
    <property type="entry name" value="UVRABC SYSTEM PROTEIN A"/>
    <property type="match status" value="1"/>
</dbReference>
<keyword evidence="5 17" id="KW-0547">Nucleotide-binding</keyword>
<keyword evidence="8 17" id="KW-0863">Zinc-finger</keyword>
<evidence type="ECO:0000313" key="20">
    <source>
        <dbReference type="EMBL" id="SLN55848.1"/>
    </source>
</evidence>
<dbReference type="Gene3D" id="1.20.1580.10">
    <property type="entry name" value="ABC transporter ATPase like domain"/>
    <property type="match status" value="2"/>
</dbReference>
<evidence type="ECO:0000256" key="15">
    <source>
        <dbReference type="ARBA" id="ARBA00039316"/>
    </source>
</evidence>
<dbReference type="PROSITE" id="PS50893">
    <property type="entry name" value="ABC_TRANSPORTER_2"/>
    <property type="match status" value="1"/>
</dbReference>
<keyword evidence="11 17" id="KW-0267">Excision nuclease</keyword>
<dbReference type="PANTHER" id="PTHR43152:SF3">
    <property type="entry name" value="UVRABC SYSTEM PROTEIN A"/>
    <property type="match status" value="1"/>
</dbReference>
<evidence type="ECO:0000256" key="4">
    <source>
        <dbReference type="ARBA" id="ARBA00022737"/>
    </source>
</evidence>
<evidence type="ECO:0000256" key="16">
    <source>
        <dbReference type="ARBA" id="ARBA00042156"/>
    </source>
</evidence>
<evidence type="ECO:0000259" key="19">
    <source>
        <dbReference type="PROSITE" id="PS50893"/>
    </source>
</evidence>
<dbReference type="InterPro" id="IPR041552">
    <property type="entry name" value="UvrA_DNA-bd"/>
</dbReference>
<keyword evidence="17" id="KW-0742">SOS response</keyword>
<dbReference type="InterPro" id="IPR004602">
    <property type="entry name" value="UvrA"/>
</dbReference>
<evidence type="ECO:0000256" key="7">
    <source>
        <dbReference type="ARBA" id="ARBA00022769"/>
    </source>
</evidence>
<dbReference type="NCBIfam" id="TIGR00630">
    <property type="entry name" value="uvra"/>
    <property type="match status" value="1"/>
</dbReference>
<feature type="binding site" evidence="17">
    <location>
        <begin position="32"/>
        <end position="39"/>
    </location>
    <ligand>
        <name>ATP</name>
        <dbReference type="ChEBI" id="CHEBI:30616"/>
    </ligand>
</feature>
<dbReference type="HAMAP" id="MF_00205">
    <property type="entry name" value="UvrA"/>
    <property type="match status" value="1"/>
</dbReference>
<dbReference type="OrthoDB" id="9809851at2"/>
<keyword evidence="21" id="KW-1185">Reference proteome</keyword>
<evidence type="ECO:0000256" key="9">
    <source>
        <dbReference type="ARBA" id="ARBA00022833"/>
    </source>
</evidence>
<evidence type="ECO:0000256" key="8">
    <source>
        <dbReference type="ARBA" id="ARBA00022771"/>
    </source>
</evidence>
<dbReference type="GO" id="GO:0009381">
    <property type="term" value="F:excinuclease ABC activity"/>
    <property type="evidence" value="ECO:0007669"/>
    <property type="project" value="UniProtKB-UniRule"/>
</dbReference>
<dbReference type="InParanoid" id="A0A1Y5T4V4"/>
<keyword evidence="10 17" id="KW-0067">ATP-binding</keyword>
<keyword evidence="3 17" id="KW-0479">Metal-binding</keyword>
<evidence type="ECO:0000256" key="2">
    <source>
        <dbReference type="ARBA" id="ARBA00022490"/>
    </source>
</evidence>
<reference evidence="20 21" key="1">
    <citation type="submission" date="2017-03" db="EMBL/GenBank/DDBJ databases">
        <authorList>
            <person name="Afonso C.L."/>
            <person name="Miller P.J."/>
            <person name="Scott M.A."/>
            <person name="Spackman E."/>
            <person name="Goraichik I."/>
            <person name="Dimitrov K.M."/>
            <person name="Suarez D.L."/>
            <person name="Swayne D.E."/>
        </authorList>
    </citation>
    <scope>NUCLEOTIDE SEQUENCE [LARGE SCALE GENOMIC DNA]</scope>
    <source>
        <strain evidence="20 21">CECT 7691</strain>
    </source>
</reference>
<dbReference type="PROSITE" id="PS00211">
    <property type="entry name" value="ABC_TRANSPORTER_1"/>
    <property type="match status" value="2"/>
</dbReference>
<feature type="binding site" evidence="17">
    <location>
        <begin position="641"/>
        <end position="648"/>
    </location>
    <ligand>
        <name>ATP</name>
        <dbReference type="ChEBI" id="CHEBI:30616"/>
    </ligand>
</feature>
<keyword evidence="7 17" id="KW-0228">DNA excision</keyword>
<evidence type="ECO:0000256" key="11">
    <source>
        <dbReference type="ARBA" id="ARBA00022881"/>
    </source>
</evidence>
<comment type="subunit">
    <text evidence="17">Forms a heterotetramer with UvrB during the search for lesions.</text>
</comment>
<organism evidence="20 21">
    <name type="scientific">Oceanibacterium hippocampi</name>
    <dbReference type="NCBI Taxonomy" id="745714"/>
    <lineage>
        <taxon>Bacteria</taxon>
        <taxon>Pseudomonadati</taxon>
        <taxon>Pseudomonadota</taxon>
        <taxon>Alphaproteobacteria</taxon>
        <taxon>Sneathiellales</taxon>
        <taxon>Sneathiellaceae</taxon>
        <taxon>Oceanibacterium</taxon>
    </lineage>
</organism>
<dbReference type="Pfam" id="PF17755">
    <property type="entry name" value="UvrA_DNA-bind"/>
    <property type="match status" value="1"/>
</dbReference>
<dbReference type="Pfam" id="PF17760">
    <property type="entry name" value="UvrA_inter"/>
    <property type="match status" value="1"/>
</dbReference>
<dbReference type="CDD" id="cd03271">
    <property type="entry name" value="ABC_UvrA_II"/>
    <property type="match status" value="1"/>
</dbReference>
<dbReference type="GO" id="GO:0009432">
    <property type="term" value="P:SOS response"/>
    <property type="evidence" value="ECO:0007669"/>
    <property type="project" value="UniProtKB-UniRule"/>
</dbReference>
<dbReference type="GO" id="GO:0005524">
    <property type="term" value="F:ATP binding"/>
    <property type="evidence" value="ECO:0007669"/>
    <property type="project" value="UniProtKB-UniRule"/>
</dbReference>
<dbReference type="Gene3D" id="3.30.1490.20">
    <property type="entry name" value="ATP-grasp fold, A domain"/>
    <property type="match status" value="1"/>
</dbReference>
<evidence type="ECO:0000256" key="3">
    <source>
        <dbReference type="ARBA" id="ARBA00022723"/>
    </source>
</evidence>
<dbReference type="FunCoup" id="A0A1Y5T4V4">
    <property type="interactions" value="320"/>
</dbReference>
<dbReference type="InterPro" id="IPR013815">
    <property type="entry name" value="ATP_grasp_subdomain_1"/>
</dbReference>
<evidence type="ECO:0000256" key="6">
    <source>
        <dbReference type="ARBA" id="ARBA00022763"/>
    </source>
</evidence>
<comment type="subcellular location">
    <subcellularLocation>
        <location evidence="1 17">Cytoplasm</location>
    </subcellularLocation>
</comment>
<keyword evidence="12 17" id="KW-0238">DNA-binding</keyword>
<name>A0A1Y5T4V4_9PROT</name>
<feature type="zinc finger region" description="C4-type" evidence="17">
    <location>
        <begin position="740"/>
        <end position="766"/>
    </location>
</feature>
<evidence type="ECO:0000256" key="5">
    <source>
        <dbReference type="ARBA" id="ARBA00022741"/>
    </source>
</evidence>
<dbReference type="GO" id="GO:0016887">
    <property type="term" value="F:ATP hydrolysis activity"/>
    <property type="evidence" value="ECO:0007669"/>
    <property type="project" value="InterPro"/>
</dbReference>
<comment type="function">
    <text evidence="17">The UvrABC repair system catalyzes the recognition and processing of DNA lesions. UvrA is an ATPase and a DNA-binding protein. A damage recognition complex composed of 2 UvrA and 2 UvrB subunits scans DNA for abnormalities. When the presence of a lesion has been verified by UvrB, the UvrA molecules dissociate.</text>
</comment>
<evidence type="ECO:0000256" key="13">
    <source>
        <dbReference type="ARBA" id="ARBA00023204"/>
    </source>
</evidence>
<dbReference type="SUPFAM" id="SSF52540">
    <property type="entry name" value="P-loop containing nucleoside triphosphate hydrolases"/>
    <property type="match status" value="2"/>
</dbReference>
<keyword evidence="6 17" id="KW-0227">DNA damage</keyword>
<accession>A0A1Y5T4V4</accession>
<evidence type="ECO:0000256" key="12">
    <source>
        <dbReference type="ARBA" id="ARBA00023125"/>
    </source>
</evidence>
<evidence type="ECO:0000256" key="14">
    <source>
        <dbReference type="ARBA" id="ARBA00038000"/>
    </source>
</evidence>
<sequence>MNREISVRGAREHNLRNINVTLPRDRLVVITGLSGSGKSSLAFDTIYAEGQRRYVESLSAYARQFLEMMQKPDVDHIEGLSPAIAIEQKTTSKNPRSTVGTVTEIYDYLRLLFARVGVPYSPATGLPIESQTVSQMVDRVMAMEDGTRLYLLAPVIRGRKGEYRRDFLELQKKGFQRVKVDGAFHEIDEVPTLNKKVKHDIDVVVDRVVVREGLETRLADSIETALELADGLAVAENAETGERTIFSAKFACPVSGFTIEEIEPRLFSFNNPSGACSTCDGLGTEMMFDTALIVPDPKKTLRHGAVAPWSRSTSPYYMQTLDSLAKHYKFSVTVPWEELDETARHAILFGSGGVPVSMTYDDGLRSYTTKKPFEGVIPNLERRWRETDSAWVREEMTRFQSITACKACGGFRLKPEALSVRVGGLHIGEVGEMSIAGAYEWFSGLDAMLTDKQREIAYRVTKEIGDRLGFLVNVGLEYLTLSRNSGTLSGGESQRIRLASQIGSGLTGVLYVLDEPSIGLHQRDNDRLLKTLERLRDLGNTVIVVEHDEEAIRAADYVVDMGPAAGKHGGEVIAVGTPAEVMANPASLTGQYLTGLRQIPLPAERRKASPKRRLKIVGARANNLKNVDAELPLGTFTCITGVSGGGKSTLIIETLYKALARQLNGARDLPADHDRIDGLEWLDKVIDIDQSPIGRTPRSNPATYTGAFTPMREWFAGLPEAKTRGYKPGRFSFNVKGGRCEACQGDGVIKIEMHFLPDVYVQCDVCHGRRYNRETLEIRFRDKSIADVLDMTVDEAADFFKAVPSVRDKFVTLQQVGLGYIHVGQQATTLSGGEAQRVKLAKELSRKATGRTLYILDEPTTGLHFEDVRKLLEVLQALVDSGNTVLVIEHNLEVIKTADWVVDLGPEGGDKGGLIVASGTPEDVAAVPESYTGQYLKPLLGNRVASGKSAKGGGNGKRSTEAA</sequence>
<dbReference type="InterPro" id="IPR027417">
    <property type="entry name" value="P-loop_NTPase"/>
</dbReference>
<dbReference type="GO" id="GO:0006289">
    <property type="term" value="P:nucleotide-excision repair"/>
    <property type="evidence" value="ECO:0007669"/>
    <property type="project" value="UniProtKB-UniRule"/>
</dbReference>
<dbReference type="RefSeq" id="WP_085883761.1">
    <property type="nucleotide sequence ID" value="NZ_FWFR01000002.1"/>
</dbReference>
<dbReference type="GO" id="GO:0003677">
    <property type="term" value="F:DNA binding"/>
    <property type="evidence" value="ECO:0007669"/>
    <property type="project" value="UniProtKB-UniRule"/>
</dbReference>
<comment type="similarity">
    <text evidence="14 17">Belongs to the ABC transporter superfamily. UvrA family.</text>
</comment>
<evidence type="ECO:0000313" key="21">
    <source>
        <dbReference type="Proteomes" id="UP000193200"/>
    </source>
</evidence>
<dbReference type="GO" id="GO:0008270">
    <property type="term" value="F:zinc ion binding"/>
    <property type="evidence" value="ECO:0007669"/>
    <property type="project" value="UniProtKB-UniRule"/>
</dbReference>
<keyword evidence="4 17" id="KW-0677">Repeat</keyword>
<proteinExistence type="inferred from homology"/>
<dbReference type="Gene3D" id="1.10.8.280">
    <property type="entry name" value="ABC transporter ATPase domain-like"/>
    <property type="match status" value="1"/>
</dbReference>
<dbReference type="Pfam" id="PF00005">
    <property type="entry name" value="ABC_tran"/>
    <property type="match status" value="1"/>
</dbReference>
<dbReference type="Proteomes" id="UP000193200">
    <property type="component" value="Unassembled WGS sequence"/>
</dbReference>
<evidence type="ECO:0000256" key="10">
    <source>
        <dbReference type="ARBA" id="ARBA00022840"/>
    </source>
</evidence>
<dbReference type="GO" id="GO:0009380">
    <property type="term" value="C:excinuclease repair complex"/>
    <property type="evidence" value="ECO:0007669"/>
    <property type="project" value="InterPro"/>
</dbReference>
<dbReference type="FunFam" id="1.20.1580.10:FF:000002">
    <property type="entry name" value="UvrABC system protein A"/>
    <property type="match status" value="1"/>
</dbReference>
<protein>
    <recommendedName>
        <fullName evidence="15 17">UvrABC system protein A</fullName>
        <shortName evidence="17">UvrA protein</shortName>
    </recommendedName>
    <alternativeName>
        <fullName evidence="16 17">Excinuclease ABC subunit A</fullName>
    </alternativeName>
</protein>
<dbReference type="Gene3D" id="3.40.50.300">
    <property type="entry name" value="P-loop containing nucleotide triphosphate hydrolases"/>
    <property type="match status" value="2"/>
</dbReference>
<gene>
    <name evidence="17 20" type="primary">uvrA</name>
    <name evidence="20" type="ORF">OCH7691_02399</name>
</gene>
<dbReference type="AlphaFoldDB" id="A0A1Y5T4V4"/>
<dbReference type="EMBL" id="FWFR01000002">
    <property type="protein sequence ID" value="SLN55848.1"/>
    <property type="molecule type" value="Genomic_DNA"/>
</dbReference>
<keyword evidence="2 17" id="KW-0963">Cytoplasm</keyword>
<evidence type="ECO:0000256" key="18">
    <source>
        <dbReference type="SAM" id="MobiDB-lite"/>
    </source>
</evidence>
<feature type="domain" description="ABC transporter" evidence="19">
    <location>
        <begin position="605"/>
        <end position="937"/>
    </location>
</feature>
<evidence type="ECO:0000256" key="17">
    <source>
        <dbReference type="HAMAP-Rule" id="MF_00205"/>
    </source>
</evidence>
<keyword evidence="13 17" id="KW-0234">DNA repair</keyword>
<evidence type="ECO:0000256" key="1">
    <source>
        <dbReference type="ARBA" id="ARBA00004496"/>
    </source>
</evidence>
<keyword evidence="9 17" id="KW-0862">Zinc</keyword>
<feature type="region of interest" description="Disordered" evidence="18">
    <location>
        <begin position="944"/>
        <end position="963"/>
    </location>
</feature>
<dbReference type="InterPro" id="IPR003439">
    <property type="entry name" value="ABC_transporter-like_ATP-bd"/>
</dbReference>
<dbReference type="GO" id="GO:0005737">
    <property type="term" value="C:cytoplasm"/>
    <property type="evidence" value="ECO:0007669"/>
    <property type="project" value="UniProtKB-SubCell"/>
</dbReference>
<dbReference type="InterPro" id="IPR041102">
    <property type="entry name" value="UvrA_inter"/>
</dbReference>
<dbReference type="CDD" id="cd03270">
    <property type="entry name" value="ABC_UvrA_I"/>
    <property type="match status" value="1"/>
</dbReference>
<comment type="caution">
    <text evidence="17">Lacks conserved residue(s) required for the propagation of feature annotation.</text>
</comment>
<dbReference type="NCBIfam" id="NF001503">
    <property type="entry name" value="PRK00349.1"/>
    <property type="match status" value="1"/>
</dbReference>
<dbReference type="InterPro" id="IPR017871">
    <property type="entry name" value="ABC_transporter-like_CS"/>
</dbReference>